<dbReference type="FunFam" id="3.30.160.60:FF:000065">
    <property type="entry name" value="B-cell CLL/lymphoma 6, member B"/>
    <property type="match status" value="1"/>
</dbReference>
<dbReference type="OrthoDB" id="6077919at2759"/>
<feature type="domain" description="C2H2-type" evidence="6">
    <location>
        <begin position="424"/>
        <end position="451"/>
    </location>
</feature>
<keyword evidence="4" id="KW-0862">Zinc</keyword>
<evidence type="ECO:0000256" key="4">
    <source>
        <dbReference type="ARBA" id="ARBA00022833"/>
    </source>
</evidence>
<feature type="domain" description="C2H2-type" evidence="6">
    <location>
        <begin position="552"/>
        <end position="580"/>
    </location>
</feature>
<dbReference type="SMART" id="SM00355">
    <property type="entry name" value="ZnF_C2H2"/>
    <property type="match status" value="12"/>
</dbReference>
<dbReference type="GO" id="GO:0008270">
    <property type="term" value="F:zinc ion binding"/>
    <property type="evidence" value="ECO:0007669"/>
    <property type="project" value="UniProtKB-KW"/>
</dbReference>
<feature type="domain" description="C2H2-type" evidence="6">
    <location>
        <begin position="518"/>
        <end position="545"/>
    </location>
</feature>
<dbReference type="PANTHER" id="PTHR24379:SF121">
    <property type="entry name" value="C2H2-TYPE DOMAIN-CONTAINING PROTEIN"/>
    <property type="match status" value="1"/>
</dbReference>
<feature type="domain" description="C2H2-type" evidence="6">
    <location>
        <begin position="452"/>
        <end position="475"/>
    </location>
</feature>
<proteinExistence type="predicted"/>
<dbReference type="PROSITE" id="PS00028">
    <property type="entry name" value="ZINC_FINGER_C2H2_1"/>
    <property type="match status" value="11"/>
</dbReference>
<keyword evidence="3 5" id="KW-0863">Zinc-finger</keyword>
<dbReference type="Pfam" id="PF00096">
    <property type="entry name" value="zf-C2H2"/>
    <property type="match status" value="3"/>
</dbReference>
<dbReference type="SUPFAM" id="SSF57667">
    <property type="entry name" value="beta-beta-alpha zinc fingers"/>
    <property type="match status" value="5"/>
</dbReference>
<protein>
    <submittedName>
        <fullName evidence="8">Zinc finger protein 90-like</fullName>
    </submittedName>
</protein>
<feature type="domain" description="C2H2-type" evidence="6">
    <location>
        <begin position="583"/>
        <end position="610"/>
    </location>
</feature>
<sequence>MQTVILDNSLGEVCCACLIRNIHSSKTTDPNINNINTLTMLQFCVPEVFWTKGYICDYCLDSLNRSYLFKELCIRTNQSHCLKDCQQLVKKEEIYVDNHLIVNDLGYNSDLKSTTAKNTLEEVCCTCLTRNIHFTKTTDCDTNNVDTLTKLRFCIPEITWIKDYICDLCLDAINQSYLFKELCIRTNQSIFLKDCQVLVKKEEICANDPEYDNNLMGNIGSVCDKNSSCGSFNNNLLRADSPSGSSEDAKLQRNTEEIEIQQENIKNSCIEKFFLKIEEPNDSVTVGASPERDNSKISLACEMCNKLMGDDKKLESHAADIHNVDLKTTKLYECSECNVRCKSSMDLAHHKSQHSDRKRLENRNIQCKICAKKLSEQYKLKIHTLVMHTDPNLWKYKCPHCDQKCATKSRYDRHIRRHTEDKPFACDLCEKKFAEKNTLNNHLLTHSNVRNFKCNHCDNEYKMKYTLKMHLKKVHDVGNAKIPGLTCEICNEFTGAYKKLMAHVVDIHKVDTKTISPYKCDQCNIRYKTSIELAHHKFSHSKSEKSANEGNFKCEMCFKNFIRKCHLKTHILLKHTDRNLWKHTCSFCDQKYATKWDYNRHIRYHRGEKPFACHLCNQKFTEKSVLQNHLLTHSNVRNFKCNYCDKEYKLKYTLKMHLKKVHNVGDIKVPKDIKEVSVFENASTL</sequence>
<dbReference type="PANTHER" id="PTHR24379">
    <property type="entry name" value="KRAB AND ZINC FINGER DOMAIN-CONTAINING"/>
    <property type="match status" value="1"/>
</dbReference>
<dbReference type="PROSITE" id="PS50157">
    <property type="entry name" value="ZINC_FINGER_C2H2_2"/>
    <property type="match status" value="10"/>
</dbReference>
<evidence type="ECO:0000256" key="5">
    <source>
        <dbReference type="PROSITE-ProRule" id="PRU00042"/>
    </source>
</evidence>
<evidence type="ECO:0000259" key="6">
    <source>
        <dbReference type="PROSITE" id="PS50157"/>
    </source>
</evidence>
<dbReference type="InterPro" id="IPR013087">
    <property type="entry name" value="Znf_C2H2_type"/>
</dbReference>
<dbReference type="Gene3D" id="3.30.160.60">
    <property type="entry name" value="Classic Zinc Finger"/>
    <property type="match status" value="8"/>
</dbReference>
<dbReference type="Proteomes" id="UP000192223">
    <property type="component" value="Unplaced"/>
</dbReference>
<dbReference type="KEGG" id="apln:108744942"/>
<dbReference type="FunFam" id="3.30.160.60:FF:000624">
    <property type="entry name" value="zinc finger protein 697"/>
    <property type="match status" value="1"/>
</dbReference>
<organism evidence="7 8">
    <name type="scientific">Agrilus planipennis</name>
    <name type="common">Emerald ash borer</name>
    <name type="synonym">Agrilus marcopoli</name>
    <dbReference type="NCBI Taxonomy" id="224129"/>
    <lineage>
        <taxon>Eukaryota</taxon>
        <taxon>Metazoa</taxon>
        <taxon>Ecdysozoa</taxon>
        <taxon>Arthropoda</taxon>
        <taxon>Hexapoda</taxon>
        <taxon>Insecta</taxon>
        <taxon>Pterygota</taxon>
        <taxon>Neoptera</taxon>
        <taxon>Endopterygota</taxon>
        <taxon>Coleoptera</taxon>
        <taxon>Polyphaga</taxon>
        <taxon>Elateriformia</taxon>
        <taxon>Buprestoidea</taxon>
        <taxon>Buprestidae</taxon>
        <taxon>Agrilinae</taxon>
        <taxon>Agrilus</taxon>
    </lineage>
</organism>
<feature type="domain" description="C2H2-type" evidence="6">
    <location>
        <begin position="611"/>
        <end position="638"/>
    </location>
</feature>
<evidence type="ECO:0000256" key="3">
    <source>
        <dbReference type="ARBA" id="ARBA00022771"/>
    </source>
</evidence>
<evidence type="ECO:0000313" key="7">
    <source>
        <dbReference type="Proteomes" id="UP000192223"/>
    </source>
</evidence>
<keyword evidence="1" id="KW-0479">Metal-binding</keyword>
<feature type="domain" description="C2H2-type" evidence="6">
    <location>
        <begin position="332"/>
        <end position="359"/>
    </location>
</feature>
<evidence type="ECO:0000256" key="1">
    <source>
        <dbReference type="ARBA" id="ARBA00022723"/>
    </source>
</evidence>
<feature type="domain" description="C2H2-type" evidence="6">
    <location>
        <begin position="396"/>
        <end position="423"/>
    </location>
</feature>
<name>A0A1W4XKB6_AGRPL</name>
<gene>
    <name evidence="8" type="primary">LOC108744942</name>
</gene>
<accession>A0A1W4XKB6</accession>
<dbReference type="GO" id="GO:0005634">
    <property type="term" value="C:nucleus"/>
    <property type="evidence" value="ECO:0007669"/>
    <property type="project" value="InterPro"/>
</dbReference>
<dbReference type="AlphaFoldDB" id="A0A1W4XKB6"/>
<reference evidence="8" key="1">
    <citation type="submission" date="2025-08" db="UniProtKB">
        <authorList>
            <consortium name="RefSeq"/>
        </authorList>
    </citation>
    <scope>IDENTIFICATION</scope>
    <source>
        <tissue evidence="8">Entire body</tissue>
    </source>
</reference>
<feature type="domain" description="C2H2-type" evidence="6">
    <location>
        <begin position="639"/>
        <end position="662"/>
    </location>
</feature>
<dbReference type="SMART" id="SM00868">
    <property type="entry name" value="zf-AD"/>
    <property type="match status" value="2"/>
</dbReference>
<dbReference type="InterPro" id="IPR036236">
    <property type="entry name" value="Znf_C2H2_sf"/>
</dbReference>
<evidence type="ECO:0000313" key="8">
    <source>
        <dbReference type="RefSeq" id="XP_018336424.1"/>
    </source>
</evidence>
<evidence type="ECO:0000256" key="2">
    <source>
        <dbReference type="ARBA" id="ARBA00022737"/>
    </source>
</evidence>
<keyword evidence="7" id="KW-1185">Reference proteome</keyword>
<dbReference type="STRING" id="224129.A0A1W4XKB6"/>
<dbReference type="RefSeq" id="XP_018336424.1">
    <property type="nucleotide sequence ID" value="XM_018480922.1"/>
</dbReference>
<feature type="domain" description="C2H2-type" evidence="6">
    <location>
        <begin position="365"/>
        <end position="393"/>
    </location>
</feature>
<dbReference type="InterPro" id="IPR012934">
    <property type="entry name" value="Znf_AD"/>
</dbReference>
<keyword evidence="2" id="KW-0677">Repeat</keyword>
<dbReference type="GeneID" id="108744942"/>
<dbReference type="InParanoid" id="A0A1W4XKB6"/>